<name>A0A290MZG9_CAUVI</name>
<protein>
    <recommendedName>
        <fullName evidence="3">ATP-binding protein</fullName>
    </recommendedName>
</protein>
<dbReference type="Proteomes" id="UP000217311">
    <property type="component" value="Chromosome"/>
</dbReference>
<evidence type="ECO:0008006" key="3">
    <source>
        <dbReference type="Google" id="ProtNLM"/>
    </source>
</evidence>
<organism evidence="1 2">
    <name type="scientific">Caulobacter vibrioides</name>
    <name type="common">Caulobacter crescentus</name>
    <dbReference type="NCBI Taxonomy" id="155892"/>
    <lineage>
        <taxon>Bacteria</taxon>
        <taxon>Pseudomonadati</taxon>
        <taxon>Pseudomonadota</taxon>
        <taxon>Alphaproteobacteria</taxon>
        <taxon>Caulobacterales</taxon>
        <taxon>Caulobacteraceae</taxon>
        <taxon>Caulobacter</taxon>
    </lineage>
</organism>
<proteinExistence type="predicted"/>
<reference evidence="2" key="1">
    <citation type="submission" date="2017-09" db="EMBL/GenBank/DDBJ databases">
        <title>Genome evolution observed in wild isolates of Caulobacter crescentus.</title>
        <authorList>
            <person name="Ely B."/>
            <person name="Wilson K."/>
            <person name="Scott D."/>
        </authorList>
    </citation>
    <scope>NUCLEOTIDE SEQUENCE [LARGE SCALE GENOMIC DNA]</scope>
    <source>
        <strain evidence="2">CB13b1a</strain>
    </source>
</reference>
<evidence type="ECO:0000313" key="2">
    <source>
        <dbReference type="Proteomes" id="UP000217311"/>
    </source>
</evidence>
<evidence type="ECO:0000313" key="1">
    <source>
        <dbReference type="EMBL" id="ATC33024.1"/>
    </source>
</evidence>
<dbReference type="RefSeq" id="WP_096052415.1">
    <property type="nucleotide sequence ID" value="NZ_CP023315.3"/>
</dbReference>
<dbReference type="EMBL" id="CP023315">
    <property type="protein sequence ID" value="ATC33024.1"/>
    <property type="molecule type" value="Genomic_DNA"/>
</dbReference>
<sequence>MSKSDLVRFSRDGDQFHYRWAARRCLRLLGSRTDLAAVTIEGVSVREAGSGSAISDGEETVDVAEYYGSQTFKSAHRVDYVQLKHSTARTSKPWTVSELSKTLEGFAGRYQALRKKYGAADVDSRLTFRVTSNRPFSKNLLESVDDLGSKAVPRHSQVAAELQRRTKLPAALVGKFFERLELDGSEADFRGQADRLGVEANALLAGTDLDVALRLKELVTSKATSEGRADNAIVAGDVLYALRASPEDLFPAPSRLEPDPGAIPRRQEAEIGAAIVTATMPVLVSATGGVGKSVLATRLGTLMPSGSTTIVYDCFGNGEYRQLAHARHPHSVALVQIANELAALGLCEPLLPSSGADPREYMRAFVGRLGEAAIALRTGSPSSLITIIVDAADNAQMAADEASGSHAFVRDLVRQNLPDGVRLAMLYRPEREYLLQPPPNVLRISLEPFTLAESAAHLQRSYPAATAAEALEFHRLSSANPRVQANAIAIQPNLAALLKSLGPSPTTVDTQIAEQLRTALAQVKDDAVGTAADIDVLCAALAVLRPLVPVKILAQMSGLTAGAIHSFVSDFGGGRPLLIAGESVQFRDEPVEDWFRKTYRADHAQLQTFVDRLKPLADRDAYVAACLPSLMLACGQLAELVEMALSRARLPTDSPLARRQIEVERLQFAFRASLRAHRWTDAAKLSMKAAEEAAGAERHDGLFSNNPDLIARTFDVERLQDLVARQVFASGGWLGRRYVKEAVLLSSVTELRGEALSKLRMAESWLSAWARLPSDQRSEQNIDNDDRANLALAHLNLRGADAACAGLMLWAPDRLWYESGRILARTLVDHGRFADLNDLAAAATTRQAAPLIGAIAAELAEVNRSLSVESAKALLSAKVPRARRLWAFEPPWLTKPSRSALTYAAVAALQGGDVDRRALARRLTRLLPKQPPRWIASRTDNQRQQYLRAASLRAALLGEDLLLEAVAPEEIRKHLQVRPHSESREVREFKGRIGALLPWWKLWAKAKVSRITGAPFDLASEIAAARKAVEPSIHDFSDDRADYQDEVAEIWFDLLCEAGPEGVSLTADFELWVAKLKQPLYVPTLAAIARKAARSLHLQGKAHAYAERTAVNEWNHAAEDVDSRIDTLVSAARAIFSFDTAEAGAFLSSAVEVATRLGDDVYDRWAGVLAFAERAAVPGSEQPELAYRLSRTAELCAEYVDRHFDWSDTVTCVAGLAPSSAVAIISRWRDREVGWFNELFVDLADALAKLDRLDPVLACGLVGFRFGWKTKELLERALGATSDAALRQTVFDLVVRYDSLDSGDAERWRDFVDIGSRYGLDTGEADLALGRARPRVQASKQRIKLASRKKIDWQRKLARWPVETAGGALKARQALRAAKGPFSSQGFWSAVFQRVPPADAPAFIEAVLNTRNLDTYDLREFLQSIPPDLRQRRAIDQALKQAMKTTARRLCWSLHMPRHDAGFSIHQAATLAGCSDQEIVEQVLAGVADDIEPAGSANLFRLAPLLATLLGPSDAQSALDHALSLIEASLEEGAGDGTWSVALAPGPSIDEAMGGLVWAALGALQDEIRWQAAHTVRAFARLGRRNVLAAMVRLAENGAGPFASPNLPFYDLHARQWFVVALARSARESPGVVADYAAFLRRLARRDNPHVMIRYYAADALLALDRAGAINIAPSERERLETLNTSKLAPRALGYGEGPHFDKYASRDGGRDYLFDYDSKDFMEGVARAFLITMPDLERIAERVIRTDWALDADGHWNREPRRSQRTLAHRERGRGSPASSYNAYLTYHATMVAAGQLLETHAPRKYSDERSDEFVSWFGYRTLTRSDGLWIFDRRDPVPCLPPRLPEAPDDIWRWSISTADFDRALGRDAAQLVIWGDWTEVTAAGSEHFSVHSTLVDPKASRAYLAGAQTADHPWDFYPQSEGREEESKPPFVTRTWVRNDTAEPHLDRHDPWAAFMRYPPPTPAGEIRTQLGLQSTRDGRRWIRSGRKTPFFISEGWATSVSDGDEGARVEGDRLMISRRSLQAVLKKLRMDVIIEVEIRRDLSRWKKERDAKDYEEHPLPYFRFYLVHHDGTIETLS</sequence>
<gene>
    <name evidence="1" type="ORF">CA606_12190</name>
</gene>
<accession>A0A290MZG9</accession>